<dbReference type="GO" id="GO:0032153">
    <property type="term" value="C:cell division site"/>
    <property type="evidence" value="ECO:0007669"/>
    <property type="project" value="TreeGrafter"/>
</dbReference>
<feature type="transmembrane region" description="Helical" evidence="6">
    <location>
        <begin position="211"/>
        <end position="230"/>
    </location>
</feature>
<dbReference type="PANTHER" id="PTHR47755">
    <property type="entry name" value="CELL DIVISION PROTEIN FTSX"/>
    <property type="match status" value="1"/>
</dbReference>
<dbReference type="PATRIC" id="fig|38307.3.peg.2447"/>
<proteinExistence type="predicted"/>
<reference evidence="8 9" key="1">
    <citation type="submission" date="2016-03" db="EMBL/GenBank/DDBJ databases">
        <title>Draft genome sequence of Gluconobacter cerinus strain CECT 9110.</title>
        <authorList>
            <person name="Sainz F."/>
            <person name="Mas A."/>
            <person name="Torija M.J."/>
        </authorList>
    </citation>
    <scope>NUCLEOTIDE SEQUENCE [LARGE SCALE GENOMIC DNA]</scope>
    <source>
        <strain evidence="8 9">CECT 9110</strain>
    </source>
</reference>
<keyword evidence="3 6" id="KW-0812">Transmembrane</keyword>
<evidence type="ECO:0000259" key="7">
    <source>
        <dbReference type="Pfam" id="PF02687"/>
    </source>
</evidence>
<evidence type="ECO:0000313" key="9">
    <source>
        <dbReference type="Proteomes" id="UP000077786"/>
    </source>
</evidence>
<keyword evidence="5 6" id="KW-0472">Membrane</keyword>
<evidence type="ECO:0000256" key="4">
    <source>
        <dbReference type="ARBA" id="ARBA00022989"/>
    </source>
</evidence>
<dbReference type="OrthoDB" id="7283531at2"/>
<keyword evidence="2" id="KW-1003">Cell membrane</keyword>
<dbReference type="Pfam" id="PF02687">
    <property type="entry name" value="FtsX"/>
    <property type="match status" value="1"/>
</dbReference>
<keyword evidence="4 6" id="KW-1133">Transmembrane helix</keyword>
<protein>
    <submittedName>
        <fullName evidence="8">Cell division protein FtsX</fullName>
    </submittedName>
</protein>
<evidence type="ECO:0000256" key="1">
    <source>
        <dbReference type="ARBA" id="ARBA00004651"/>
    </source>
</evidence>
<dbReference type="GO" id="GO:0005886">
    <property type="term" value="C:plasma membrane"/>
    <property type="evidence" value="ECO:0007669"/>
    <property type="project" value="UniProtKB-SubCell"/>
</dbReference>
<name>A0A1B6VID1_9PROT</name>
<dbReference type="InterPro" id="IPR003838">
    <property type="entry name" value="ABC3_permease_C"/>
</dbReference>
<accession>A0A1B6VID1</accession>
<comment type="caution">
    <text evidence="8">The sequence shown here is derived from an EMBL/GenBank/DDBJ whole genome shotgun (WGS) entry which is preliminary data.</text>
</comment>
<comment type="subcellular location">
    <subcellularLocation>
        <location evidence="1">Cell membrane</location>
        <topology evidence="1">Multi-pass membrane protein</topology>
    </subcellularLocation>
</comment>
<keyword evidence="8" id="KW-0132">Cell division</keyword>
<dbReference type="Proteomes" id="UP000077786">
    <property type="component" value="Unassembled WGS sequence"/>
</dbReference>
<feature type="transmembrane region" description="Helical" evidence="6">
    <location>
        <begin position="274"/>
        <end position="295"/>
    </location>
</feature>
<dbReference type="InterPro" id="IPR004513">
    <property type="entry name" value="FtsX"/>
</dbReference>
<gene>
    <name evidence="8" type="ORF">A0123_02347</name>
</gene>
<feature type="domain" description="ABC3 transporter permease C-terminal" evidence="7">
    <location>
        <begin position="162"/>
        <end position="268"/>
    </location>
</feature>
<dbReference type="EMBL" id="LUTU01000011">
    <property type="protein sequence ID" value="OAJ66970.1"/>
    <property type="molecule type" value="Genomic_DNA"/>
</dbReference>
<evidence type="ECO:0000256" key="6">
    <source>
        <dbReference type="SAM" id="Phobius"/>
    </source>
</evidence>
<evidence type="ECO:0000256" key="5">
    <source>
        <dbReference type="ARBA" id="ARBA00023136"/>
    </source>
</evidence>
<evidence type="ECO:0000313" key="8">
    <source>
        <dbReference type="EMBL" id="OAJ66970.1"/>
    </source>
</evidence>
<evidence type="ECO:0000256" key="3">
    <source>
        <dbReference type="ARBA" id="ARBA00022692"/>
    </source>
</evidence>
<sequence length="299" mass="31360">MSRRVSPGLRSGSLPLLVALMTLLAGLALAGLTGVQALADGWAQAARSAATIEIPTDIPNASDRTDALIHALKVLPGVTNLQKLSTDKVQDLLAPWLGQPTDSRKSLPGLSLPTVLIVAHTPDANLSSAVHDTLPEAIVQEDMQWGQRLEHLGTSLVGCAWLAVILIAAIAVLSIGITVRRSVAAQKRAVEIVHSLGAGDFTISSHIAGRAALLSFMGGVAGLVLLTPLTTSLATTLAPFTHQATVPSTFPTTLDGWWTTLRILPLSLLKELGALPVIAAFLGWITAQGVVLVWLRRLP</sequence>
<dbReference type="GO" id="GO:0051301">
    <property type="term" value="P:cell division"/>
    <property type="evidence" value="ECO:0007669"/>
    <property type="project" value="UniProtKB-KW"/>
</dbReference>
<dbReference type="RefSeq" id="WP_046901268.1">
    <property type="nucleotide sequence ID" value="NZ_LUTU01000011.1"/>
</dbReference>
<dbReference type="PANTHER" id="PTHR47755:SF1">
    <property type="entry name" value="CELL DIVISION PROTEIN FTSX"/>
    <property type="match status" value="1"/>
</dbReference>
<evidence type="ECO:0000256" key="2">
    <source>
        <dbReference type="ARBA" id="ARBA00022475"/>
    </source>
</evidence>
<dbReference type="AlphaFoldDB" id="A0A1B6VID1"/>
<keyword evidence="8" id="KW-0131">Cell cycle</keyword>
<organism evidence="8 9">
    <name type="scientific">Gluconobacter cerinus</name>
    <dbReference type="NCBI Taxonomy" id="38307"/>
    <lineage>
        <taxon>Bacteria</taxon>
        <taxon>Pseudomonadati</taxon>
        <taxon>Pseudomonadota</taxon>
        <taxon>Alphaproteobacteria</taxon>
        <taxon>Acetobacterales</taxon>
        <taxon>Acetobacteraceae</taxon>
        <taxon>Gluconobacter</taxon>
    </lineage>
</organism>
<feature type="transmembrane region" description="Helical" evidence="6">
    <location>
        <begin position="160"/>
        <end position="179"/>
    </location>
</feature>